<reference evidence="1" key="2">
    <citation type="journal article" date="2015" name="Data Brief">
        <title>Shoot transcriptome of the giant reed, Arundo donax.</title>
        <authorList>
            <person name="Barrero R.A."/>
            <person name="Guerrero F.D."/>
            <person name="Moolhuijzen P."/>
            <person name="Goolsby J.A."/>
            <person name="Tidwell J."/>
            <person name="Bellgard S.E."/>
            <person name="Bellgard M.I."/>
        </authorList>
    </citation>
    <scope>NUCLEOTIDE SEQUENCE</scope>
    <source>
        <tissue evidence="1">Shoot tissue taken approximately 20 cm above the soil surface</tissue>
    </source>
</reference>
<name>A0A0A9E0F9_ARUDO</name>
<reference evidence="1" key="1">
    <citation type="submission" date="2014-09" db="EMBL/GenBank/DDBJ databases">
        <authorList>
            <person name="Magalhaes I.L.F."/>
            <person name="Oliveira U."/>
            <person name="Santos F.R."/>
            <person name="Vidigal T.H.D.A."/>
            <person name="Brescovit A.D."/>
            <person name="Santos A.J."/>
        </authorList>
    </citation>
    <scope>NUCLEOTIDE SEQUENCE</scope>
    <source>
        <tissue evidence="1">Shoot tissue taken approximately 20 cm above the soil surface</tissue>
    </source>
</reference>
<organism evidence="1">
    <name type="scientific">Arundo donax</name>
    <name type="common">Giant reed</name>
    <name type="synonym">Donax arundinaceus</name>
    <dbReference type="NCBI Taxonomy" id="35708"/>
    <lineage>
        <taxon>Eukaryota</taxon>
        <taxon>Viridiplantae</taxon>
        <taxon>Streptophyta</taxon>
        <taxon>Embryophyta</taxon>
        <taxon>Tracheophyta</taxon>
        <taxon>Spermatophyta</taxon>
        <taxon>Magnoliopsida</taxon>
        <taxon>Liliopsida</taxon>
        <taxon>Poales</taxon>
        <taxon>Poaceae</taxon>
        <taxon>PACMAD clade</taxon>
        <taxon>Arundinoideae</taxon>
        <taxon>Arundineae</taxon>
        <taxon>Arundo</taxon>
    </lineage>
</organism>
<sequence length="34" mass="4348">MMLVHNKDHYRRNKWRHNKHMLYCGSAAQEWFRC</sequence>
<evidence type="ECO:0000313" key="1">
    <source>
        <dbReference type="EMBL" id="JAD91410.1"/>
    </source>
</evidence>
<dbReference type="AlphaFoldDB" id="A0A0A9E0F9"/>
<dbReference type="EMBL" id="GBRH01206485">
    <property type="protein sequence ID" value="JAD91410.1"/>
    <property type="molecule type" value="Transcribed_RNA"/>
</dbReference>
<proteinExistence type="predicted"/>
<accession>A0A0A9E0F9</accession>
<protein>
    <submittedName>
        <fullName evidence="1">Uncharacterized protein</fullName>
    </submittedName>
</protein>